<protein>
    <submittedName>
        <fullName evidence="1">Uncharacterized protein</fullName>
    </submittedName>
</protein>
<gene>
    <name evidence="1" type="ORF">SGLAU_19595</name>
</gene>
<dbReference type="Proteomes" id="UP000029482">
    <property type="component" value="Chromosome"/>
</dbReference>
<dbReference type="OrthoDB" id="5503463at2"/>
<reference evidence="2" key="1">
    <citation type="journal article" date="2015" name="J. Biotechnol.">
        <title>Complete genome sequence of the actinobacterium Streptomyces glaucescens GLA.O (DSM 40922) consisting of a linear chromosome and one linear plasmid.</title>
        <authorList>
            <person name="Ortseifen V."/>
            <person name="Winkler A."/>
            <person name="Albersmeier A."/>
            <person name="Wendler S."/>
            <person name="Puhler A."/>
            <person name="Kalinowski J."/>
            <person name="Ruckert C."/>
        </authorList>
    </citation>
    <scope>NUCLEOTIDE SEQUENCE [LARGE SCALE GENOMIC DNA]</scope>
    <source>
        <strain evidence="2">DSM 40922 / GLA O</strain>
    </source>
</reference>
<organism evidence="1 2">
    <name type="scientific">Streptomyces glaucescens</name>
    <dbReference type="NCBI Taxonomy" id="1907"/>
    <lineage>
        <taxon>Bacteria</taxon>
        <taxon>Bacillati</taxon>
        <taxon>Actinomycetota</taxon>
        <taxon>Actinomycetes</taxon>
        <taxon>Kitasatosporales</taxon>
        <taxon>Streptomycetaceae</taxon>
        <taxon>Streptomyces</taxon>
    </lineage>
</organism>
<dbReference type="STRING" id="1907.SGLAU_19595"/>
<sequence length="55" mass="5741">MSEPSLPGCVQRYYAAVPYAEEAVARIYARLGFRADGVTLLVGDQPARGAGATGP</sequence>
<dbReference type="EMBL" id="CP009438">
    <property type="protein sequence ID" value="AIR99876.1"/>
    <property type="molecule type" value="Genomic_DNA"/>
</dbReference>
<dbReference type="RefSeq" id="WP_159072792.1">
    <property type="nucleotide sequence ID" value="NZ_CP009438.1"/>
</dbReference>
<dbReference type="AlphaFoldDB" id="A0A089XDC8"/>
<name>A0A089XDC8_STRGA</name>
<proteinExistence type="predicted"/>
<keyword evidence="2" id="KW-1185">Reference proteome</keyword>
<evidence type="ECO:0000313" key="2">
    <source>
        <dbReference type="Proteomes" id="UP000029482"/>
    </source>
</evidence>
<accession>A0A089XDC8</accession>
<dbReference type="HOGENOM" id="CLU_3030464_0_0_11"/>
<evidence type="ECO:0000313" key="1">
    <source>
        <dbReference type="EMBL" id="AIR99876.1"/>
    </source>
</evidence>
<dbReference type="KEGG" id="sgu:SGLAU_19595"/>